<dbReference type="PANTHER" id="PTHR21235">
    <property type="entry name" value="IMIDAZOLE GLYCEROL PHOSPHATE SYNTHASE SUBUNIT HISF/H IGP SYNTHASE SUBUNIT HISF/H"/>
    <property type="match status" value="1"/>
</dbReference>
<evidence type="ECO:0000313" key="10">
    <source>
        <dbReference type="EMBL" id="KKN49231.1"/>
    </source>
</evidence>
<dbReference type="NCBIfam" id="TIGR01768">
    <property type="entry name" value="GGGP-family"/>
    <property type="match status" value="1"/>
</dbReference>
<proteinExistence type="inferred from homology"/>
<dbReference type="CDD" id="cd02812">
    <property type="entry name" value="PcrB_like"/>
    <property type="match status" value="1"/>
</dbReference>
<dbReference type="PANTHER" id="PTHR21235:SF22">
    <property type="entry name" value="GERANYLGERANYLGLYCERYL PHOSPHATE SYNTHASE"/>
    <property type="match status" value="1"/>
</dbReference>
<dbReference type="GO" id="GO:0006650">
    <property type="term" value="P:glycerophospholipid metabolic process"/>
    <property type="evidence" value="ECO:0007669"/>
    <property type="project" value="InterPro"/>
</dbReference>
<dbReference type="InterPro" id="IPR050064">
    <property type="entry name" value="IGPS_HisA/HisF"/>
</dbReference>
<evidence type="ECO:0000256" key="5">
    <source>
        <dbReference type="ARBA" id="ARBA00022842"/>
    </source>
</evidence>
<dbReference type="GO" id="GO:0047294">
    <property type="term" value="F:phosphoglycerol geranylgeranyltransferase activity"/>
    <property type="evidence" value="ECO:0007669"/>
    <property type="project" value="UniProtKB-EC"/>
</dbReference>
<accession>A0A0F9TJR6</accession>
<dbReference type="EC" id="2.5.1.41" evidence="1"/>
<evidence type="ECO:0000256" key="6">
    <source>
        <dbReference type="ARBA" id="ARBA00023098"/>
    </source>
</evidence>
<keyword evidence="3" id="KW-0808">Transferase</keyword>
<keyword evidence="8" id="KW-1208">Phospholipid metabolism</keyword>
<keyword evidence="4" id="KW-0479">Metal-binding</keyword>
<evidence type="ECO:0000256" key="1">
    <source>
        <dbReference type="ARBA" id="ARBA00012676"/>
    </source>
</evidence>
<dbReference type="InterPro" id="IPR038597">
    <property type="entry name" value="GGGP/HepGP_synthase_sf"/>
</dbReference>
<sequence>MGDVIINECIENSTYDYIIKGINTEGALHFSLIDPDPLRQGPNKAAKIAKYAEEAGTDAILIGGSTVFNQSFVDKTILAIRNKIEIPIIIFPGGISNISPYADAIFYMSLLNSSNPYFIIGQQALASYTIKTSNLEYISMAYLIIEPGASAGWIGNARLLPRNKPKLTTAYALAAEMIGYKMIYLEAGSGSEKIPTDHITTCCSVLRTPIITGGGVETRDDARAFVEAGADVIVMGTFLETNILRDNGTSLKVIIDEIKDAGRELNKNYDLK</sequence>
<organism evidence="10">
    <name type="scientific">marine sediment metagenome</name>
    <dbReference type="NCBI Taxonomy" id="412755"/>
    <lineage>
        <taxon>unclassified sequences</taxon>
        <taxon>metagenomes</taxon>
        <taxon>ecological metagenomes</taxon>
    </lineage>
</organism>
<evidence type="ECO:0000256" key="7">
    <source>
        <dbReference type="ARBA" id="ARBA00023209"/>
    </source>
</evidence>
<dbReference type="GO" id="GO:0005737">
    <property type="term" value="C:cytoplasm"/>
    <property type="evidence" value="ECO:0007669"/>
    <property type="project" value="InterPro"/>
</dbReference>
<dbReference type="GO" id="GO:0000287">
    <property type="term" value="F:magnesium ion binding"/>
    <property type="evidence" value="ECO:0007669"/>
    <property type="project" value="InterPro"/>
</dbReference>
<dbReference type="SUPFAM" id="SSF51395">
    <property type="entry name" value="FMN-linked oxidoreductases"/>
    <property type="match status" value="1"/>
</dbReference>
<evidence type="ECO:0000256" key="3">
    <source>
        <dbReference type="ARBA" id="ARBA00022679"/>
    </source>
</evidence>
<name>A0A0F9TJR6_9ZZZZ</name>
<dbReference type="HAMAP" id="MF_00112">
    <property type="entry name" value="GGGP_HepGP_synthase"/>
    <property type="match status" value="1"/>
</dbReference>
<dbReference type="GO" id="GO:0000107">
    <property type="term" value="F:imidazoleglycerol-phosphate synthase activity"/>
    <property type="evidence" value="ECO:0007669"/>
    <property type="project" value="TreeGrafter"/>
</dbReference>
<keyword evidence="6" id="KW-0443">Lipid metabolism</keyword>
<keyword evidence="7" id="KW-0594">Phospholipid biosynthesis</keyword>
<dbReference type="NCBIfam" id="NF003198">
    <property type="entry name" value="PRK04169.1-2"/>
    <property type="match status" value="1"/>
</dbReference>
<comment type="catalytic activity">
    <reaction evidence="9">
        <text>sn-glycerol 1-phosphate + (2E,6E,10E)-geranylgeranyl diphosphate = sn-3-O-(geranylgeranyl)glycerol 1-phosphate + diphosphate</text>
        <dbReference type="Rhea" id="RHEA:23404"/>
        <dbReference type="ChEBI" id="CHEBI:33019"/>
        <dbReference type="ChEBI" id="CHEBI:57677"/>
        <dbReference type="ChEBI" id="CHEBI:57685"/>
        <dbReference type="ChEBI" id="CHEBI:58756"/>
        <dbReference type="EC" id="2.5.1.41"/>
    </reaction>
</comment>
<keyword evidence="5" id="KW-0460">Magnesium</keyword>
<dbReference type="InterPro" id="IPR008205">
    <property type="entry name" value="GGGP_HepGP_synthase"/>
</dbReference>
<dbReference type="GO" id="GO:0008654">
    <property type="term" value="P:phospholipid biosynthetic process"/>
    <property type="evidence" value="ECO:0007669"/>
    <property type="project" value="UniProtKB-KW"/>
</dbReference>
<evidence type="ECO:0000256" key="8">
    <source>
        <dbReference type="ARBA" id="ARBA00023264"/>
    </source>
</evidence>
<dbReference type="InterPro" id="IPR010946">
    <property type="entry name" value="GGGP_synth"/>
</dbReference>
<evidence type="ECO:0000256" key="9">
    <source>
        <dbReference type="ARBA" id="ARBA00047288"/>
    </source>
</evidence>
<dbReference type="Gene3D" id="3.20.20.390">
    <property type="entry name" value="FMN-linked oxidoreductases"/>
    <property type="match status" value="1"/>
</dbReference>
<dbReference type="AlphaFoldDB" id="A0A0F9TJR6"/>
<dbReference type="EMBL" id="LAZR01001177">
    <property type="protein sequence ID" value="KKN49231.1"/>
    <property type="molecule type" value="Genomic_DNA"/>
</dbReference>
<dbReference type="NCBIfam" id="TIGR01769">
    <property type="entry name" value="GGGP"/>
    <property type="match status" value="1"/>
</dbReference>
<keyword evidence="2" id="KW-0444">Lipid biosynthesis</keyword>
<evidence type="ECO:0000256" key="2">
    <source>
        <dbReference type="ARBA" id="ARBA00022516"/>
    </source>
</evidence>
<protein>
    <recommendedName>
        <fullName evidence="1">phosphoglycerol geranylgeranyltransferase</fullName>
        <ecNumber evidence="1">2.5.1.41</ecNumber>
    </recommendedName>
</protein>
<comment type="caution">
    <text evidence="10">The sequence shown here is derived from an EMBL/GenBank/DDBJ whole genome shotgun (WGS) entry which is preliminary data.</text>
</comment>
<reference evidence="10" key="1">
    <citation type="journal article" date="2015" name="Nature">
        <title>Complex archaea that bridge the gap between prokaryotes and eukaryotes.</title>
        <authorList>
            <person name="Spang A."/>
            <person name="Saw J.H."/>
            <person name="Jorgensen S.L."/>
            <person name="Zaremba-Niedzwiedzka K."/>
            <person name="Martijn J."/>
            <person name="Lind A.E."/>
            <person name="van Eijk R."/>
            <person name="Schleper C."/>
            <person name="Guy L."/>
            <person name="Ettema T.J."/>
        </authorList>
    </citation>
    <scope>NUCLEOTIDE SEQUENCE</scope>
</reference>
<dbReference type="Pfam" id="PF01884">
    <property type="entry name" value="PcrB"/>
    <property type="match status" value="1"/>
</dbReference>
<gene>
    <name evidence="10" type="ORF">LCGC14_0644900</name>
</gene>
<evidence type="ECO:0000256" key="4">
    <source>
        <dbReference type="ARBA" id="ARBA00022723"/>
    </source>
</evidence>